<evidence type="ECO:0000256" key="7">
    <source>
        <dbReference type="PIRSR" id="PIRSR601765-1"/>
    </source>
</evidence>
<dbReference type="EC" id="4.2.1.1" evidence="2 8"/>
<accession>A0A840ST83</accession>
<dbReference type="SMART" id="SM00947">
    <property type="entry name" value="Pro_CA"/>
    <property type="match status" value="1"/>
</dbReference>
<dbReference type="PROSITE" id="PS00705">
    <property type="entry name" value="PROK_CO2_ANHYDRASE_2"/>
    <property type="match status" value="1"/>
</dbReference>
<keyword evidence="4 7" id="KW-0862">Zinc</keyword>
<dbReference type="PANTHER" id="PTHR11002">
    <property type="entry name" value="CARBONIC ANHYDRASE"/>
    <property type="match status" value="1"/>
</dbReference>
<proteinExistence type="inferred from homology"/>
<keyword evidence="3 7" id="KW-0479">Metal-binding</keyword>
<name>A0A840ST83_9RHOB</name>
<evidence type="ECO:0000256" key="3">
    <source>
        <dbReference type="ARBA" id="ARBA00022723"/>
    </source>
</evidence>
<keyword evidence="5 8" id="KW-0456">Lyase</keyword>
<keyword evidence="10" id="KW-1185">Reference proteome</keyword>
<evidence type="ECO:0000256" key="8">
    <source>
        <dbReference type="RuleBase" id="RU003956"/>
    </source>
</evidence>
<evidence type="ECO:0000313" key="9">
    <source>
        <dbReference type="EMBL" id="MBB5223970.1"/>
    </source>
</evidence>
<feature type="binding site" evidence="7">
    <location>
        <position position="49"/>
    </location>
    <ligand>
        <name>Zn(2+)</name>
        <dbReference type="ChEBI" id="CHEBI:29105"/>
    </ligand>
</feature>
<dbReference type="InterPro" id="IPR015892">
    <property type="entry name" value="Carbonic_anhydrase_CS"/>
</dbReference>
<feature type="binding site" evidence="7">
    <location>
        <position position="47"/>
    </location>
    <ligand>
        <name>Zn(2+)</name>
        <dbReference type="ChEBI" id="CHEBI:29105"/>
    </ligand>
</feature>
<comment type="cofactor">
    <cofactor evidence="7">
        <name>Zn(2+)</name>
        <dbReference type="ChEBI" id="CHEBI:29105"/>
    </cofactor>
    <text evidence="7">Binds 1 zinc ion per subunit.</text>
</comment>
<dbReference type="InterPro" id="IPR001765">
    <property type="entry name" value="Carbonic_anhydrase"/>
</dbReference>
<feature type="binding site" evidence="7">
    <location>
        <position position="108"/>
    </location>
    <ligand>
        <name>Zn(2+)</name>
        <dbReference type="ChEBI" id="CHEBI:29105"/>
    </ligand>
</feature>
<feature type="binding site" evidence="7">
    <location>
        <position position="111"/>
    </location>
    <ligand>
        <name>Zn(2+)</name>
        <dbReference type="ChEBI" id="CHEBI:29105"/>
    </ligand>
</feature>
<dbReference type="EMBL" id="JACHFM010000005">
    <property type="protein sequence ID" value="MBB5223970.1"/>
    <property type="molecule type" value="Genomic_DNA"/>
</dbReference>
<organism evidence="9 10">
    <name type="scientific">Amaricoccus macauensis</name>
    <dbReference type="NCBI Taxonomy" id="57001"/>
    <lineage>
        <taxon>Bacteria</taxon>
        <taxon>Pseudomonadati</taxon>
        <taxon>Pseudomonadota</taxon>
        <taxon>Alphaproteobacteria</taxon>
        <taxon>Rhodobacterales</taxon>
        <taxon>Paracoccaceae</taxon>
        <taxon>Amaricoccus</taxon>
    </lineage>
</organism>
<dbReference type="GO" id="GO:0015976">
    <property type="term" value="P:carbon utilization"/>
    <property type="evidence" value="ECO:0007669"/>
    <property type="project" value="InterPro"/>
</dbReference>
<sequence length="217" mass="23834">MEHAKPLPEDLIVRYRAWKERRTPEQTAHSAELAENGQNPTAMIITCCDSRVLISEIFGEGPGDFFIHRNIASLVPPYEPDGESHGTSATIEYAVIALKIEHLIVMGHHACGGVRGCHDMLAGLAPDLDTPTSFVGTWLRLLKPGYEALAGRGLSYEERISVLEKQAVLVSLTNLMTFPFIAAGVESGQLQLHGVWKDIRDGGLELYDAETDQFVPL</sequence>
<dbReference type="PANTHER" id="PTHR11002:SF76">
    <property type="entry name" value="CARBONIC ANHYDRASE"/>
    <property type="match status" value="1"/>
</dbReference>
<dbReference type="InterPro" id="IPR036874">
    <property type="entry name" value="Carbonic_anhydrase_sf"/>
</dbReference>
<comment type="catalytic activity">
    <reaction evidence="6 8">
        <text>hydrogencarbonate + H(+) = CO2 + H2O</text>
        <dbReference type="Rhea" id="RHEA:10748"/>
        <dbReference type="ChEBI" id="CHEBI:15377"/>
        <dbReference type="ChEBI" id="CHEBI:15378"/>
        <dbReference type="ChEBI" id="CHEBI:16526"/>
        <dbReference type="ChEBI" id="CHEBI:17544"/>
        <dbReference type="EC" id="4.2.1.1"/>
    </reaction>
</comment>
<comment type="caution">
    <text evidence="9">The sequence shown here is derived from an EMBL/GenBank/DDBJ whole genome shotgun (WGS) entry which is preliminary data.</text>
</comment>
<dbReference type="Gene3D" id="3.40.1050.10">
    <property type="entry name" value="Carbonic anhydrase"/>
    <property type="match status" value="1"/>
</dbReference>
<evidence type="ECO:0000256" key="5">
    <source>
        <dbReference type="ARBA" id="ARBA00023239"/>
    </source>
</evidence>
<dbReference type="GO" id="GO:0008270">
    <property type="term" value="F:zinc ion binding"/>
    <property type="evidence" value="ECO:0007669"/>
    <property type="project" value="UniProtKB-UniRule"/>
</dbReference>
<dbReference type="Pfam" id="PF00484">
    <property type="entry name" value="Pro_CA"/>
    <property type="match status" value="1"/>
</dbReference>
<evidence type="ECO:0000256" key="4">
    <source>
        <dbReference type="ARBA" id="ARBA00022833"/>
    </source>
</evidence>
<evidence type="ECO:0000313" key="10">
    <source>
        <dbReference type="Proteomes" id="UP000549457"/>
    </source>
</evidence>
<comment type="similarity">
    <text evidence="1 8">Belongs to the beta-class carbonic anhydrase family.</text>
</comment>
<dbReference type="RefSeq" id="WP_184153983.1">
    <property type="nucleotide sequence ID" value="NZ_JACHFM010000005.1"/>
</dbReference>
<reference evidence="9 10" key="1">
    <citation type="submission" date="2020-08" db="EMBL/GenBank/DDBJ databases">
        <title>Genomic Encyclopedia of Type Strains, Phase IV (KMG-IV): sequencing the most valuable type-strain genomes for metagenomic binning, comparative biology and taxonomic classification.</title>
        <authorList>
            <person name="Goeker M."/>
        </authorList>
    </citation>
    <scope>NUCLEOTIDE SEQUENCE [LARGE SCALE GENOMIC DNA]</scope>
    <source>
        <strain evidence="9 10">DSM 101730</strain>
    </source>
</reference>
<protein>
    <recommendedName>
        <fullName evidence="2 8">Carbonic anhydrase</fullName>
        <ecNumber evidence="2 8">4.2.1.1</ecNumber>
    </recommendedName>
    <alternativeName>
        <fullName evidence="8">Carbonate dehydratase</fullName>
    </alternativeName>
</protein>
<dbReference type="Proteomes" id="UP000549457">
    <property type="component" value="Unassembled WGS sequence"/>
</dbReference>
<evidence type="ECO:0000256" key="2">
    <source>
        <dbReference type="ARBA" id="ARBA00012925"/>
    </source>
</evidence>
<dbReference type="AlphaFoldDB" id="A0A840ST83"/>
<comment type="function">
    <text evidence="8">Reversible hydration of carbon dioxide.</text>
</comment>
<evidence type="ECO:0000256" key="6">
    <source>
        <dbReference type="ARBA" id="ARBA00048348"/>
    </source>
</evidence>
<evidence type="ECO:0000256" key="1">
    <source>
        <dbReference type="ARBA" id="ARBA00006217"/>
    </source>
</evidence>
<gene>
    <name evidence="9" type="ORF">HNP73_003931</name>
</gene>
<dbReference type="SUPFAM" id="SSF53056">
    <property type="entry name" value="beta-carbonic anhydrase, cab"/>
    <property type="match status" value="1"/>
</dbReference>
<dbReference type="GO" id="GO:0004089">
    <property type="term" value="F:carbonate dehydratase activity"/>
    <property type="evidence" value="ECO:0007669"/>
    <property type="project" value="UniProtKB-UniRule"/>
</dbReference>